<dbReference type="PANTHER" id="PTHR12461">
    <property type="entry name" value="HYPOXIA-INDUCIBLE FACTOR 1 ALPHA INHIBITOR-RELATED"/>
    <property type="match status" value="1"/>
</dbReference>
<organism evidence="2 3">
    <name type="scientific">Sphingomonas limnosediminicola</name>
    <dbReference type="NCBI Taxonomy" id="940133"/>
    <lineage>
        <taxon>Bacteria</taxon>
        <taxon>Pseudomonadati</taxon>
        <taxon>Pseudomonadota</taxon>
        <taxon>Alphaproteobacteria</taxon>
        <taxon>Sphingomonadales</taxon>
        <taxon>Sphingomonadaceae</taxon>
        <taxon>Sphingomonas</taxon>
    </lineage>
</organism>
<keyword evidence="3" id="KW-1185">Reference proteome</keyword>
<dbReference type="PROSITE" id="PS51184">
    <property type="entry name" value="JMJC"/>
    <property type="match status" value="1"/>
</dbReference>
<proteinExistence type="predicted"/>
<comment type="caution">
    <text evidence="2">The sequence shown here is derived from an EMBL/GenBank/DDBJ whole genome shotgun (WGS) entry which is preliminary data.</text>
</comment>
<evidence type="ECO:0000313" key="2">
    <source>
        <dbReference type="EMBL" id="GAA3902575.1"/>
    </source>
</evidence>
<gene>
    <name evidence="2" type="ORF">GCM10022276_21600</name>
</gene>
<accession>A0ABP7LJY7</accession>
<sequence>MMRQIPEWPDVKPDEFQTRILPRSQPAVLRGLALEWPLVVAARESDDCWLGTLIIHASNLPVDVIRAEPSEEGRFHYSPDGQSLNFVRGQANLALFLGALREHAKSGQPHALAVQGLRADQHLPGFRARHPMPLVPVGTEPRIWIGNASKVATHNDPVDNIAVVVAGRRRFTLFPPESEQDLYLGPSHPTPAGTPVSMVHMTAPDLKLYPRFASALEAGEEAELAPGDAIFIPKDWFHHVEALEPFNMLVNYWWDAGRGTQLSCSATE</sequence>
<evidence type="ECO:0000259" key="1">
    <source>
        <dbReference type="PROSITE" id="PS51184"/>
    </source>
</evidence>
<dbReference type="Proteomes" id="UP001500827">
    <property type="component" value="Unassembled WGS sequence"/>
</dbReference>
<dbReference type="Gene3D" id="2.60.120.650">
    <property type="entry name" value="Cupin"/>
    <property type="match status" value="1"/>
</dbReference>
<dbReference type="PANTHER" id="PTHR12461:SF105">
    <property type="entry name" value="HYPOXIA-INDUCIBLE FACTOR 1-ALPHA INHIBITOR"/>
    <property type="match status" value="1"/>
</dbReference>
<dbReference type="RefSeq" id="WP_344699701.1">
    <property type="nucleotide sequence ID" value="NZ_BAABBM010000001.1"/>
</dbReference>
<dbReference type="InterPro" id="IPR003347">
    <property type="entry name" value="JmjC_dom"/>
</dbReference>
<name>A0ABP7LJY7_9SPHN</name>
<feature type="domain" description="JmjC" evidence="1">
    <location>
        <begin position="112"/>
        <end position="268"/>
    </location>
</feature>
<protein>
    <recommendedName>
        <fullName evidence="1">JmjC domain-containing protein</fullName>
    </recommendedName>
</protein>
<reference evidence="3" key="1">
    <citation type="journal article" date="2019" name="Int. J. Syst. Evol. Microbiol.">
        <title>The Global Catalogue of Microorganisms (GCM) 10K type strain sequencing project: providing services to taxonomists for standard genome sequencing and annotation.</title>
        <authorList>
            <consortium name="The Broad Institute Genomics Platform"/>
            <consortium name="The Broad Institute Genome Sequencing Center for Infectious Disease"/>
            <person name="Wu L."/>
            <person name="Ma J."/>
        </authorList>
    </citation>
    <scope>NUCLEOTIDE SEQUENCE [LARGE SCALE GENOMIC DNA]</scope>
    <source>
        <strain evidence="3">JCM 17543</strain>
    </source>
</reference>
<dbReference type="Pfam" id="PF13621">
    <property type="entry name" value="Cupin_8"/>
    <property type="match status" value="1"/>
</dbReference>
<dbReference type="EMBL" id="BAABBM010000001">
    <property type="protein sequence ID" value="GAA3902575.1"/>
    <property type="molecule type" value="Genomic_DNA"/>
</dbReference>
<dbReference type="SMART" id="SM00558">
    <property type="entry name" value="JmjC"/>
    <property type="match status" value="1"/>
</dbReference>
<evidence type="ECO:0000313" key="3">
    <source>
        <dbReference type="Proteomes" id="UP001500827"/>
    </source>
</evidence>
<dbReference type="SUPFAM" id="SSF51197">
    <property type="entry name" value="Clavaminate synthase-like"/>
    <property type="match status" value="1"/>
</dbReference>
<dbReference type="InterPro" id="IPR041667">
    <property type="entry name" value="Cupin_8"/>
</dbReference>